<dbReference type="PANTHER" id="PTHR10632">
    <property type="entry name" value="SULFIDE:QUINONE OXIDOREDUCTASE"/>
    <property type="match status" value="1"/>
</dbReference>
<protein>
    <submittedName>
        <fullName evidence="2">FAD/NAD(P)-binding oxidoreductase</fullName>
        <ecNumber evidence="2">1.-.-.-</ecNumber>
    </submittedName>
</protein>
<dbReference type="SUPFAM" id="SSF51905">
    <property type="entry name" value="FAD/NAD(P)-binding domain"/>
    <property type="match status" value="2"/>
</dbReference>
<dbReference type="Gene3D" id="3.50.50.60">
    <property type="entry name" value="FAD/NAD(P)-binding domain"/>
    <property type="match status" value="2"/>
</dbReference>
<dbReference type="InterPro" id="IPR036188">
    <property type="entry name" value="FAD/NAD-bd_sf"/>
</dbReference>
<evidence type="ECO:0000259" key="1">
    <source>
        <dbReference type="Pfam" id="PF07992"/>
    </source>
</evidence>
<keyword evidence="3" id="KW-1185">Reference proteome</keyword>
<evidence type="ECO:0000313" key="3">
    <source>
        <dbReference type="Proteomes" id="UP001449225"/>
    </source>
</evidence>
<organism evidence="2 3">
    <name type="scientific">Neptuniibacter pectenicola</name>
    <dbReference type="NCBI Taxonomy" id="1806669"/>
    <lineage>
        <taxon>Bacteria</taxon>
        <taxon>Pseudomonadati</taxon>
        <taxon>Pseudomonadota</taxon>
        <taxon>Gammaproteobacteria</taxon>
        <taxon>Oceanospirillales</taxon>
        <taxon>Oceanospirillaceae</taxon>
        <taxon>Neptuniibacter</taxon>
    </lineage>
</organism>
<dbReference type="GO" id="GO:0016491">
    <property type="term" value="F:oxidoreductase activity"/>
    <property type="evidence" value="ECO:0007669"/>
    <property type="project" value="UniProtKB-KW"/>
</dbReference>
<sequence>MSINRRNLLKTGATLGIAGAFGLGAWELNKTNTKAKILITGGGAGGLALSNKLLHYFSGAEITIVDPRGYHWYQPGQTLLLAGAYKSKSKVIEDNATYLDSQVKWVEAGVEAYNPDNNQITTTSGQVLNYDYLIVATGLELRYDMIEGLDTNEIGQGNIASIYLSPEAGIASHQQALTFAQSKGGQALFTRPQGAIKCAGAPMKATNLIEYFVRQAGQRDAFNFEYCTAENQLFSVKAFDQRLQDIWAERQITPNYEHTLTSLDSAAQTATFTLADNAQRTMDWDFIHIVPPMTTVKSLRESELIDETTFKGYLEVDKYTLQHKRYPNVFGIGDTVGTPIGKTAASVKSQLSIVASNLQSLITDQPLTAHWNGYTSCPMILDVGHAMLWEFDYSLEPMTTLPIQVVDPLDKSELAWVMEKSLIRPVYDVMLHGYTPV</sequence>
<dbReference type="Proteomes" id="UP001449225">
    <property type="component" value="Unassembled WGS sequence"/>
</dbReference>
<name>A0ABU9TNH8_9GAMM</name>
<dbReference type="EMBL" id="JBBMRA010000001">
    <property type="protein sequence ID" value="MEM5535284.1"/>
    <property type="molecule type" value="Genomic_DNA"/>
</dbReference>
<dbReference type="Pfam" id="PF07992">
    <property type="entry name" value="Pyr_redox_2"/>
    <property type="match status" value="1"/>
</dbReference>
<reference evidence="2 3" key="1">
    <citation type="submission" date="2024-03" db="EMBL/GenBank/DDBJ databases">
        <title>Community enrichment and isolation of bacterial strains for fucoidan degradation.</title>
        <authorList>
            <person name="Sichert A."/>
        </authorList>
    </citation>
    <scope>NUCLEOTIDE SEQUENCE [LARGE SCALE GENOMIC DNA]</scope>
    <source>
        <strain evidence="2 3">AS76</strain>
    </source>
</reference>
<dbReference type="RefSeq" id="WP_342853632.1">
    <property type="nucleotide sequence ID" value="NZ_JBBMRA010000001.1"/>
</dbReference>
<gene>
    <name evidence="2" type="ORF">WNY58_02655</name>
</gene>
<keyword evidence="2" id="KW-0560">Oxidoreductase</keyword>
<proteinExistence type="predicted"/>
<dbReference type="InterPro" id="IPR006311">
    <property type="entry name" value="TAT_signal"/>
</dbReference>
<accession>A0ABU9TNH8</accession>
<evidence type="ECO:0000313" key="2">
    <source>
        <dbReference type="EMBL" id="MEM5535284.1"/>
    </source>
</evidence>
<dbReference type="InterPro" id="IPR015904">
    <property type="entry name" value="Sulphide_quinone_reductase"/>
</dbReference>
<dbReference type="PROSITE" id="PS51318">
    <property type="entry name" value="TAT"/>
    <property type="match status" value="1"/>
</dbReference>
<dbReference type="EC" id="1.-.-.-" evidence="2"/>
<comment type="caution">
    <text evidence="2">The sequence shown here is derived from an EMBL/GenBank/DDBJ whole genome shotgun (WGS) entry which is preliminary data.</text>
</comment>
<feature type="domain" description="FAD/NAD(P)-binding" evidence="1">
    <location>
        <begin position="36"/>
        <end position="154"/>
    </location>
</feature>
<dbReference type="PANTHER" id="PTHR10632:SF2">
    <property type="entry name" value="SULFIDE:QUINONE OXIDOREDUCTASE, MITOCHONDRIAL"/>
    <property type="match status" value="1"/>
</dbReference>
<dbReference type="InterPro" id="IPR023753">
    <property type="entry name" value="FAD/NAD-binding_dom"/>
</dbReference>